<dbReference type="Pfam" id="PF00702">
    <property type="entry name" value="Hydrolase"/>
    <property type="match status" value="1"/>
</dbReference>
<dbReference type="EMBL" id="JBHTBR010000004">
    <property type="protein sequence ID" value="MFC7291568.1"/>
    <property type="molecule type" value="Genomic_DNA"/>
</dbReference>
<comment type="cofactor">
    <cofactor evidence="1">
        <name>Mg(2+)</name>
        <dbReference type="ChEBI" id="CHEBI:18420"/>
    </cofactor>
</comment>
<evidence type="ECO:0000313" key="6">
    <source>
        <dbReference type="Proteomes" id="UP001596492"/>
    </source>
</evidence>
<dbReference type="InterPro" id="IPR051600">
    <property type="entry name" value="Beta-PGM-like"/>
</dbReference>
<dbReference type="InterPro" id="IPR023198">
    <property type="entry name" value="PGP-like_dom2"/>
</dbReference>
<keyword evidence="6" id="KW-1185">Reference proteome</keyword>
<gene>
    <name evidence="5" type="ORF">ACFQS8_08070</name>
</gene>
<dbReference type="InterPro" id="IPR036412">
    <property type="entry name" value="HAD-like_sf"/>
</dbReference>
<dbReference type="GO" id="GO:0016787">
    <property type="term" value="F:hydrolase activity"/>
    <property type="evidence" value="ECO:0007669"/>
    <property type="project" value="UniProtKB-KW"/>
</dbReference>
<sequence>MIDTILFDCDGVLIDTEMLALDIEVNFLAQNNFFYERMDFARAFIGMDGVGMRAQMGRDYLAQHNRPMPENLFDDMWAARDAHFATHLTPVPNADLSLRAWKGKKAVASSSKIHHLKTNLTQTGLADLVYPNVFSADQVARGKPHPDVFLYAATQIGAKPENCLVIEDSINGVKAAMAANMDVWGFMGGGHVWPELATQLTAIGAKRIIYSHEELAQALTQLQS</sequence>
<dbReference type="NCBIfam" id="TIGR01509">
    <property type="entry name" value="HAD-SF-IA-v3"/>
    <property type="match status" value="1"/>
</dbReference>
<reference evidence="6" key="1">
    <citation type="journal article" date="2019" name="Int. J. Syst. Evol. Microbiol.">
        <title>The Global Catalogue of Microorganisms (GCM) 10K type strain sequencing project: providing services to taxonomists for standard genome sequencing and annotation.</title>
        <authorList>
            <consortium name="The Broad Institute Genomics Platform"/>
            <consortium name="The Broad Institute Genome Sequencing Center for Infectious Disease"/>
            <person name="Wu L."/>
            <person name="Ma J."/>
        </authorList>
    </citation>
    <scope>NUCLEOTIDE SEQUENCE [LARGE SCALE GENOMIC DNA]</scope>
    <source>
        <strain evidence="6">CCUG 51308</strain>
    </source>
</reference>
<evidence type="ECO:0000313" key="5">
    <source>
        <dbReference type="EMBL" id="MFC7291568.1"/>
    </source>
</evidence>
<comment type="caution">
    <text evidence="5">The sequence shown here is derived from an EMBL/GenBank/DDBJ whole genome shotgun (WGS) entry which is preliminary data.</text>
</comment>
<evidence type="ECO:0000256" key="3">
    <source>
        <dbReference type="ARBA" id="ARBA00022723"/>
    </source>
</evidence>
<comment type="similarity">
    <text evidence="2">Belongs to the HAD-like hydrolase superfamily. CbbY/CbbZ/Gph/YieH family.</text>
</comment>
<accession>A0ABW2IKY1</accession>
<dbReference type="InterPro" id="IPR006439">
    <property type="entry name" value="HAD-SF_hydro_IA"/>
</dbReference>
<evidence type="ECO:0000256" key="1">
    <source>
        <dbReference type="ARBA" id="ARBA00001946"/>
    </source>
</evidence>
<dbReference type="Gene3D" id="3.40.50.1000">
    <property type="entry name" value="HAD superfamily/HAD-like"/>
    <property type="match status" value="1"/>
</dbReference>
<dbReference type="RefSeq" id="WP_382166800.1">
    <property type="nucleotide sequence ID" value="NZ_JBHTBR010000004.1"/>
</dbReference>
<evidence type="ECO:0000256" key="2">
    <source>
        <dbReference type="ARBA" id="ARBA00006171"/>
    </source>
</evidence>
<dbReference type="Proteomes" id="UP001596492">
    <property type="component" value="Unassembled WGS sequence"/>
</dbReference>
<proteinExistence type="inferred from homology"/>
<protein>
    <submittedName>
        <fullName evidence="5">HAD family hydrolase</fullName>
    </submittedName>
</protein>
<dbReference type="SFLD" id="SFLDG01129">
    <property type="entry name" value="C1.5:_HAD__Beta-PGM__Phosphata"/>
    <property type="match status" value="1"/>
</dbReference>
<dbReference type="InterPro" id="IPR023214">
    <property type="entry name" value="HAD_sf"/>
</dbReference>
<dbReference type="PANTHER" id="PTHR46193">
    <property type="entry name" value="6-PHOSPHOGLUCONATE PHOSPHATASE"/>
    <property type="match status" value="1"/>
</dbReference>
<dbReference type="PANTHER" id="PTHR46193:SF10">
    <property type="entry name" value="6-PHOSPHOGLUCONATE PHOSPHATASE"/>
    <property type="match status" value="1"/>
</dbReference>
<dbReference type="Gene3D" id="1.10.150.240">
    <property type="entry name" value="Putative phosphatase, domain 2"/>
    <property type="match status" value="1"/>
</dbReference>
<keyword evidence="3" id="KW-0479">Metal-binding</keyword>
<dbReference type="SFLD" id="SFLDS00003">
    <property type="entry name" value="Haloacid_Dehalogenase"/>
    <property type="match status" value="1"/>
</dbReference>
<evidence type="ECO:0000256" key="4">
    <source>
        <dbReference type="ARBA" id="ARBA00022842"/>
    </source>
</evidence>
<keyword evidence="4" id="KW-0460">Magnesium</keyword>
<dbReference type="SUPFAM" id="SSF56784">
    <property type="entry name" value="HAD-like"/>
    <property type="match status" value="1"/>
</dbReference>
<name>A0ABW2IKY1_9PROT</name>
<keyword evidence="5" id="KW-0378">Hydrolase</keyword>
<organism evidence="5 6">
    <name type="scientific">Hirschia litorea</name>
    <dbReference type="NCBI Taxonomy" id="1199156"/>
    <lineage>
        <taxon>Bacteria</taxon>
        <taxon>Pseudomonadati</taxon>
        <taxon>Pseudomonadota</taxon>
        <taxon>Alphaproteobacteria</taxon>
        <taxon>Hyphomonadales</taxon>
        <taxon>Hyphomonadaceae</taxon>
        <taxon>Hirschia</taxon>
    </lineage>
</organism>